<accession>A0A9D1EUY4</accession>
<dbReference type="Proteomes" id="UP000823935">
    <property type="component" value="Unassembled WGS sequence"/>
</dbReference>
<dbReference type="InterPro" id="IPR038071">
    <property type="entry name" value="UROD/MetE-like_sf"/>
</dbReference>
<reference evidence="1" key="1">
    <citation type="submission" date="2020-10" db="EMBL/GenBank/DDBJ databases">
        <authorList>
            <person name="Gilroy R."/>
        </authorList>
    </citation>
    <scope>NUCLEOTIDE SEQUENCE</scope>
    <source>
        <strain evidence="1">CHK190-19873</strain>
    </source>
</reference>
<evidence type="ECO:0000313" key="2">
    <source>
        <dbReference type="Proteomes" id="UP000823935"/>
    </source>
</evidence>
<proteinExistence type="predicted"/>
<dbReference type="AlphaFoldDB" id="A0A9D1EUY4"/>
<dbReference type="Gene3D" id="3.20.20.210">
    <property type="match status" value="1"/>
</dbReference>
<organism evidence="1 2">
    <name type="scientific">Candidatus Limivivens intestinipullorum</name>
    <dbReference type="NCBI Taxonomy" id="2840858"/>
    <lineage>
        <taxon>Bacteria</taxon>
        <taxon>Bacillati</taxon>
        <taxon>Bacillota</taxon>
        <taxon>Clostridia</taxon>
        <taxon>Lachnospirales</taxon>
        <taxon>Lachnospiraceae</taxon>
        <taxon>Lachnospiraceae incertae sedis</taxon>
        <taxon>Candidatus Limivivens</taxon>
    </lineage>
</organism>
<gene>
    <name evidence="1" type="ORF">IAB44_14615</name>
</gene>
<name>A0A9D1EUY4_9FIRM</name>
<dbReference type="EMBL" id="DVIQ01000099">
    <property type="protein sequence ID" value="HIS32757.1"/>
    <property type="molecule type" value="Genomic_DNA"/>
</dbReference>
<protein>
    <submittedName>
        <fullName evidence="1">Trimethylamine corrinoid protein 2</fullName>
    </submittedName>
</protein>
<comment type="caution">
    <text evidence="1">The sequence shown here is derived from an EMBL/GenBank/DDBJ whole genome shotgun (WGS) entry which is preliminary data.</text>
</comment>
<reference evidence="1" key="2">
    <citation type="journal article" date="2021" name="PeerJ">
        <title>Extensive microbial diversity within the chicken gut microbiome revealed by metagenomics and culture.</title>
        <authorList>
            <person name="Gilroy R."/>
            <person name="Ravi A."/>
            <person name="Getino M."/>
            <person name="Pursley I."/>
            <person name="Horton D.L."/>
            <person name="Alikhan N.F."/>
            <person name="Baker D."/>
            <person name="Gharbi K."/>
            <person name="Hall N."/>
            <person name="Watson M."/>
            <person name="Adriaenssens E.M."/>
            <person name="Foster-Nyarko E."/>
            <person name="Jarju S."/>
            <person name="Secka A."/>
            <person name="Antonio M."/>
            <person name="Oren A."/>
            <person name="Chaudhuri R.R."/>
            <person name="La Ragione R."/>
            <person name="Hildebrand F."/>
            <person name="Pallen M.J."/>
        </authorList>
    </citation>
    <scope>NUCLEOTIDE SEQUENCE</scope>
    <source>
        <strain evidence="1">CHK190-19873</strain>
    </source>
</reference>
<sequence length="393" mass="45830">MKYKDNWEETKEKFRNYWHHKNTGRPLMCVVARKPEIEHLSDSRPVEGGYSDVICQGKYYALPEELRWKDMEDKYQNAERIVARYRDFCEKHLFLAESFPNLNVDFGPGSLAAYLGSDIGFKEDTVWFKPCLDSWDGVPPFQFDPDNEWFKKHIALVKKCRELAGDDFLVDMPDLMENVDVLASLRGAQEMLYDTIDEPEIVSERVKEITDLYYDYFDRFYDIIKDEEGGNAYTVFQIWGPGKTTKLQCDFSAMMSPTGFREFVLDSLKEQSKKADYVLYHLDGPDAIKHMDALMEVDGIDALQWTSGDAGPDGTLEDWDVIYDKAIAAGKSLWIKVYSGEFEDWLRNCERLVMKYGSHSIFFFFPEMSLEQANKLISYADEHWSDIKGWFNE</sequence>
<evidence type="ECO:0000313" key="1">
    <source>
        <dbReference type="EMBL" id="HIS32757.1"/>
    </source>
</evidence>